<feature type="active site" description="Proton acceptor" evidence="9">
    <location>
        <position position="73"/>
    </location>
</feature>
<dbReference type="InterPro" id="IPR036291">
    <property type="entry name" value="NAD(P)-bd_dom_sf"/>
</dbReference>
<dbReference type="GO" id="GO:0019632">
    <property type="term" value="P:shikimate metabolic process"/>
    <property type="evidence" value="ECO:0007669"/>
    <property type="project" value="InterPro"/>
</dbReference>
<evidence type="ECO:0000313" key="13">
    <source>
        <dbReference type="Proteomes" id="UP000051658"/>
    </source>
</evidence>
<dbReference type="RefSeq" id="WP_034572911.1">
    <property type="nucleotide sequence ID" value="NZ_JQBS01000024.1"/>
</dbReference>
<comment type="catalytic activity">
    <reaction evidence="6">
        <text>L-quinate + NAD(+) = 3-dehydroquinate + NADH + H(+)</text>
        <dbReference type="Rhea" id="RHEA:22364"/>
        <dbReference type="ChEBI" id="CHEBI:15378"/>
        <dbReference type="ChEBI" id="CHEBI:29751"/>
        <dbReference type="ChEBI" id="CHEBI:32364"/>
        <dbReference type="ChEBI" id="CHEBI:57540"/>
        <dbReference type="ChEBI" id="CHEBI:57945"/>
        <dbReference type="EC" id="1.1.1.24"/>
    </reaction>
</comment>
<keyword evidence="5 9" id="KW-0057">Aromatic amino acid biosynthesis</keyword>
<dbReference type="GO" id="GO:0008652">
    <property type="term" value="P:amino acid biosynthetic process"/>
    <property type="evidence" value="ECO:0007669"/>
    <property type="project" value="UniProtKB-KW"/>
</dbReference>
<dbReference type="HAMAP" id="MF_00222">
    <property type="entry name" value="Shikimate_DH_AroE"/>
    <property type="match status" value="1"/>
</dbReference>
<dbReference type="PATRIC" id="fig|1449336.4.peg.960"/>
<dbReference type="Gene3D" id="3.40.50.10860">
    <property type="entry name" value="Leucine Dehydrogenase, chain A, domain 1"/>
    <property type="match status" value="1"/>
</dbReference>
<keyword evidence="2 9" id="KW-0028">Amino-acid biosynthesis</keyword>
<keyword evidence="3 9" id="KW-0521">NADP</keyword>
<dbReference type="eggNOG" id="COG0169">
    <property type="taxonomic scope" value="Bacteria"/>
</dbReference>
<dbReference type="PANTHER" id="PTHR21089:SF1">
    <property type="entry name" value="BIFUNCTIONAL 3-DEHYDROQUINATE DEHYDRATASE_SHIKIMATE DEHYDROGENASE, CHLOROPLASTIC"/>
    <property type="match status" value="1"/>
</dbReference>
<dbReference type="InterPro" id="IPR041121">
    <property type="entry name" value="SDH_C"/>
</dbReference>
<accession>A0A0R2HVF7</accession>
<evidence type="ECO:0000256" key="7">
    <source>
        <dbReference type="ARBA" id="ARBA00052329"/>
    </source>
</evidence>
<dbReference type="InterPro" id="IPR013708">
    <property type="entry name" value="Shikimate_DH-bd_N"/>
</dbReference>
<dbReference type="InterPro" id="IPR011342">
    <property type="entry name" value="Shikimate_DH"/>
</dbReference>
<keyword evidence="4 9" id="KW-0560">Oxidoreductase</keyword>
<dbReference type="GO" id="GO:0009073">
    <property type="term" value="P:aromatic amino acid family biosynthetic process"/>
    <property type="evidence" value="ECO:0007669"/>
    <property type="project" value="UniProtKB-KW"/>
</dbReference>
<feature type="domain" description="Shikimate dehydrogenase substrate binding N-terminal" evidence="10">
    <location>
        <begin position="14"/>
        <end position="96"/>
    </location>
</feature>
<dbReference type="NCBIfam" id="TIGR00507">
    <property type="entry name" value="aroE"/>
    <property type="match status" value="1"/>
</dbReference>
<evidence type="ECO:0000256" key="9">
    <source>
        <dbReference type="HAMAP-Rule" id="MF_00222"/>
    </source>
</evidence>
<dbReference type="NCBIfam" id="NF001313">
    <property type="entry name" value="PRK00258.2-1"/>
    <property type="match status" value="1"/>
</dbReference>
<feature type="binding site" evidence="9">
    <location>
        <position position="261"/>
    </location>
    <ligand>
        <name>shikimate</name>
        <dbReference type="ChEBI" id="CHEBI:36208"/>
    </ligand>
</feature>
<dbReference type="GO" id="GO:0004764">
    <property type="term" value="F:shikimate 3-dehydrogenase (NADP+) activity"/>
    <property type="evidence" value="ECO:0007669"/>
    <property type="project" value="UniProtKB-UniRule"/>
</dbReference>
<comment type="similarity">
    <text evidence="9">Belongs to the shikimate dehydrogenase family.</text>
</comment>
<reference evidence="12 13" key="1">
    <citation type="journal article" date="2015" name="Genome Announc.">
        <title>Expanding the biotechnology potential of lactobacilli through comparative genomics of 213 strains and associated genera.</title>
        <authorList>
            <person name="Sun Z."/>
            <person name="Harris H.M."/>
            <person name="McCann A."/>
            <person name="Guo C."/>
            <person name="Argimon S."/>
            <person name="Zhang W."/>
            <person name="Yang X."/>
            <person name="Jeffery I.B."/>
            <person name="Cooney J.C."/>
            <person name="Kagawa T.F."/>
            <person name="Liu W."/>
            <person name="Song Y."/>
            <person name="Salvetti E."/>
            <person name="Wrobel A."/>
            <person name="Rasinkangas P."/>
            <person name="Parkhill J."/>
            <person name="Rea M.C."/>
            <person name="O'Sullivan O."/>
            <person name="Ritari J."/>
            <person name="Douillard F.P."/>
            <person name="Paul Ross R."/>
            <person name="Yang R."/>
            <person name="Briner A.E."/>
            <person name="Felis G.E."/>
            <person name="de Vos W.M."/>
            <person name="Barrangou R."/>
            <person name="Klaenhammer T.R."/>
            <person name="Caufield P.W."/>
            <person name="Cui Y."/>
            <person name="Zhang H."/>
            <person name="O'Toole P.W."/>
        </authorList>
    </citation>
    <scope>NUCLEOTIDE SEQUENCE [LARGE SCALE GENOMIC DNA]</scope>
    <source>
        <strain evidence="12 13">DSM 20623</strain>
    </source>
</reference>
<dbReference type="CDD" id="cd01065">
    <property type="entry name" value="NAD_bind_Shikimate_DH"/>
    <property type="match status" value="1"/>
</dbReference>
<dbReference type="Proteomes" id="UP000051658">
    <property type="component" value="Unassembled WGS sequence"/>
</dbReference>
<dbReference type="FunFam" id="3.40.50.10860:FF:000004">
    <property type="entry name" value="Quinate/shikimate dehydrogenase"/>
    <property type="match status" value="1"/>
</dbReference>
<keyword evidence="13" id="KW-1185">Reference proteome</keyword>
<feature type="binding site" evidence="9">
    <location>
        <position position="231"/>
    </location>
    <ligand>
        <name>NADP(+)</name>
        <dbReference type="ChEBI" id="CHEBI:58349"/>
    </ligand>
</feature>
<dbReference type="PANTHER" id="PTHR21089">
    <property type="entry name" value="SHIKIMATE DEHYDROGENASE"/>
    <property type="match status" value="1"/>
</dbReference>
<evidence type="ECO:0000256" key="3">
    <source>
        <dbReference type="ARBA" id="ARBA00022857"/>
    </source>
</evidence>
<dbReference type="GO" id="GO:0030266">
    <property type="term" value="F:quinate 3-dehydrogenase (NAD+) activity"/>
    <property type="evidence" value="ECO:0007669"/>
    <property type="project" value="UniProtKB-EC"/>
</dbReference>
<dbReference type="GO" id="GO:0050661">
    <property type="term" value="F:NADP binding"/>
    <property type="evidence" value="ECO:0007669"/>
    <property type="project" value="InterPro"/>
</dbReference>
<dbReference type="SUPFAM" id="SSF53223">
    <property type="entry name" value="Aminoacid dehydrogenase-like, N-terminal domain"/>
    <property type="match status" value="1"/>
</dbReference>
<evidence type="ECO:0000256" key="4">
    <source>
        <dbReference type="ARBA" id="ARBA00023002"/>
    </source>
</evidence>
<comment type="catalytic activity">
    <reaction evidence="7">
        <text>shikimate + NAD(+) = 3-dehydroshikimate + NADH + H(+)</text>
        <dbReference type="Rhea" id="RHEA:17741"/>
        <dbReference type="ChEBI" id="CHEBI:15378"/>
        <dbReference type="ChEBI" id="CHEBI:16630"/>
        <dbReference type="ChEBI" id="CHEBI:36208"/>
        <dbReference type="ChEBI" id="CHEBI:57540"/>
        <dbReference type="ChEBI" id="CHEBI:57945"/>
    </reaction>
</comment>
<dbReference type="SUPFAM" id="SSF51735">
    <property type="entry name" value="NAD(P)-binding Rossmann-fold domains"/>
    <property type="match status" value="1"/>
</dbReference>
<feature type="binding site" evidence="9">
    <location>
        <position position="69"/>
    </location>
    <ligand>
        <name>shikimate</name>
        <dbReference type="ChEBI" id="CHEBI:36208"/>
    </ligand>
</feature>
<proteinExistence type="inferred from homology"/>
<feature type="binding site" evidence="9">
    <location>
        <begin position="22"/>
        <end position="24"/>
    </location>
    <ligand>
        <name>shikimate</name>
        <dbReference type="ChEBI" id="CHEBI:36208"/>
    </ligand>
</feature>
<sequence>MAERITGKTELIGLFATPIRHSISPQMHNEAFQRLQLDYAYLAFEVGQEQLPSAIQSIKTLGMRGANLSMPNKQLACHYMDYLSPAAKLAGAINTIVNDNGVLTGHITDGTGFMSGLLQEGIQIIGKKMTLLGAGGAATAICIQAALDGVSSIAIFDRYPEKYKEKIATIKKETNCTIQIYDLADSDKLHIEVRNSAILVNATNVGMKPLENETPIHDTSVFRKDLVVVDVIYTPRETIMLKQAREAGCQTLNGLGMLLWQGAAAFQLWTGKEMPVAEIKELLF</sequence>
<dbReference type="EMBL" id="JQBS01000024">
    <property type="protein sequence ID" value="KRN56691.1"/>
    <property type="molecule type" value="Genomic_DNA"/>
</dbReference>
<dbReference type="GeneID" id="89590014"/>
<dbReference type="GO" id="GO:0052734">
    <property type="term" value="F:shikimate 3-dehydrogenase (NAD+) activity"/>
    <property type="evidence" value="ECO:0007669"/>
    <property type="project" value="RHEA"/>
</dbReference>
<comment type="subunit">
    <text evidence="9">Homodimer.</text>
</comment>
<dbReference type="InterPro" id="IPR022893">
    <property type="entry name" value="Shikimate_DH_fam"/>
</dbReference>
<dbReference type="Gene3D" id="3.40.50.720">
    <property type="entry name" value="NAD(P)-binding Rossmann-like Domain"/>
    <property type="match status" value="1"/>
</dbReference>
<name>A0A0R2HVF7_CARDV</name>
<comment type="catalytic activity">
    <reaction evidence="9">
        <text>shikimate + NADP(+) = 3-dehydroshikimate + NADPH + H(+)</text>
        <dbReference type="Rhea" id="RHEA:17737"/>
        <dbReference type="ChEBI" id="CHEBI:15378"/>
        <dbReference type="ChEBI" id="CHEBI:16630"/>
        <dbReference type="ChEBI" id="CHEBI:36208"/>
        <dbReference type="ChEBI" id="CHEBI:57783"/>
        <dbReference type="ChEBI" id="CHEBI:58349"/>
        <dbReference type="EC" id="1.1.1.25"/>
    </reaction>
</comment>
<evidence type="ECO:0000256" key="6">
    <source>
        <dbReference type="ARBA" id="ARBA00051639"/>
    </source>
</evidence>
<gene>
    <name evidence="9" type="primary">aroE</name>
    <name evidence="12" type="ORF">IV74_GL000939</name>
</gene>
<comment type="pathway">
    <text evidence="1 9">Metabolic intermediate biosynthesis; chorismate biosynthesis; chorismate from D-erythrose 4-phosphate and phosphoenolpyruvate: step 4/7.</text>
</comment>
<dbReference type="UniPathway" id="UPA00053">
    <property type="reaction ID" value="UER00087"/>
</dbReference>
<evidence type="ECO:0000256" key="8">
    <source>
        <dbReference type="ARBA" id="ARBA00060613"/>
    </source>
</evidence>
<organism evidence="12 13">
    <name type="scientific">Carnobacterium divergens DSM 20623</name>
    <dbReference type="NCBI Taxonomy" id="1449336"/>
    <lineage>
        <taxon>Bacteria</taxon>
        <taxon>Bacillati</taxon>
        <taxon>Bacillota</taxon>
        <taxon>Bacilli</taxon>
        <taxon>Lactobacillales</taxon>
        <taxon>Carnobacteriaceae</taxon>
        <taxon>Carnobacterium</taxon>
    </lineage>
</organism>
<dbReference type="GO" id="GO:0009423">
    <property type="term" value="P:chorismate biosynthetic process"/>
    <property type="evidence" value="ECO:0007669"/>
    <property type="project" value="UniProtKB-UniRule"/>
</dbReference>
<evidence type="ECO:0000256" key="5">
    <source>
        <dbReference type="ARBA" id="ARBA00023141"/>
    </source>
</evidence>
<dbReference type="Pfam" id="PF18317">
    <property type="entry name" value="SDH_C"/>
    <property type="match status" value="1"/>
</dbReference>
<feature type="binding site" evidence="9">
    <location>
        <position position="254"/>
    </location>
    <ligand>
        <name>NADP(+)</name>
        <dbReference type="ChEBI" id="CHEBI:58349"/>
    </ligand>
</feature>
<comment type="caution">
    <text evidence="12">The sequence shown here is derived from an EMBL/GenBank/DDBJ whole genome shotgun (WGS) entry which is preliminary data.</text>
</comment>
<evidence type="ECO:0000256" key="2">
    <source>
        <dbReference type="ARBA" id="ARBA00022605"/>
    </source>
</evidence>
<dbReference type="Pfam" id="PF08501">
    <property type="entry name" value="Shikimate_dh_N"/>
    <property type="match status" value="1"/>
</dbReference>
<feature type="binding site" evidence="9">
    <location>
        <position position="94"/>
    </location>
    <ligand>
        <name>shikimate</name>
        <dbReference type="ChEBI" id="CHEBI:36208"/>
    </ligand>
</feature>
<dbReference type="FunFam" id="3.40.50.720:FF:000086">
    <property type="entry name" value="Quinate/shikimate dehydrogenase"/>
    <property type="match status" value="1"/>
</dbReference>
<comment type="function">
    <text evidence="9">Involved in the biosynthesis of the chorismate, which leads to the biosynthesis of aromatic amino acids. Catalyzes the reversible NADPH linked reduction of 3-dehydroshikimate (DHSA) to yield shikimate (SA).</text>
</comment>
<feature type="binding site" evidence="9">
    <location>
        <position position="109"/>
    </location>
    <ligand>
        <name>shikimate</name>
        <dbReference type="ChEBI" id="CHEBI:36208"/>
    </ligand>
</feature>
<evidence type="ECO:0000259" key="10">
    <source>
        <dbReference type="Pfam" id="PF08501"/>
    </source>
</evidence>
<dbReference type="InterPro" id="IPR046346">
    <property type="entry name" value="Aminoacid_DH-like_N_sf"/>
</dbReference>
<comment type="caution">
    <text evidence="9">Lacks conserved residue(s) required for the propagation of feature annotation.</text>
</comment>
<evidence type="ECO:0000313" key="12">
    <source>
        <dbReference type="EMBL" id="KRN56691.1"/>
    </source>
</evidence>
<protein>
    <recommendedName>
        <fullName evidence="9">Shikimate dehydrogenase (NADP(+))</fullName>
        <shortName evidence="9">SDH</shortName>
        <ecNumber evidence="9">1.1.1.25</ecNumber>
    </recommendedName>
</protein>
<feature type="binding site" evidence="9">
    <location>
        <position position="233"/>
    </location>
    <ligand>
        <name>shikimate</name>
        <dbReference type="ChEBI" id="CHEBI:36208"/>
    </ligand>
</feature>
<evidence type="ECO:0000256" key="1">
    <source>
        <dbReference type="ARBA" id="ARBA00004871"/>
    </source>
</evidence>
<feature type="binding site" evidence="9">
    <location>
        <begin position="133"/>
        <end position="137"/>
    </location>
    <ligand>
        <name>NADP(+)</name>
        <dbReference type="ChEBI" id="CHEBI:58349"/>
    </ligand>
</feature>
<feature type="domain" description="SDH C-terminal" evidence="11">
    <location>
        <begin position="254"/>
        <end position="283"/>
    </location>
</feature>
<comment type="pathway">
    <text evidence="8">Aromatic compound metabolism; 3,4-dihydroxybenzoate biosynthesis; 3-dehydroquinate from D-quinate (NAD(+) route).</text>
</comment>
<evidence type="ECO:0000259" key="11">
    <source>
        <dbReference type="Pfam" id="PF18317"/>
    </source>
</evidence>
<dbReference type="EC" id="1.1.1.25" evidence="9"/>
<dbReference type="AlphaFoldDB" id="A0A0R2HVF7"/>